<proteinExistence type="predicted"/>
<accession>A5BVR0</accession>
<feature type="non-terminal residue" evidence="2">
    <location>
        <position position="1"/>
    </location>
</feature>
<dbReference type="AlphaFoldDB" id="A5BVR0"/>
<feature type="chain" id="PRO_5002678515" evidence="1">
    <location>
        <begin position="26"/>
        <end position="103"/>
    </location>
</feature>
<evidence type="ECO:0000256" key="1">
    <source>
        <dbReference type="SAM" id="SignalP"/>
    </source>
</evidence>
<name>A5BVR0_VITVI</name>
<keyword evidence="1" id="KW-0732">Signal</keyword>
<reference evidence="2" key="1">
    <citation type="journal article" date="2007" name="PLoS ONE">
        <title>The first genome sequence of an elite grapevine cultivar (Pinot noir Vitis vinifera L.): coping with a highly heterozygous genome.</title>
        <authorList>
            <person name="Velasco R."/>
            <person name="Zharkikh A."/>
            <person name="Troggio M."/>
            <person name="Cartwright D.A."/>
            <person name="Cestaro A."/>
            <person name="Pruss D."/>
            <person name="Pindo M."/>
            <person name="FitzGerald L.M."/>
            <person name="Vezzulli S."/>
            <person name="Reid J."/>
            <person name="Malacarne G."/>
            <person name="Iliev D."/>
            <person name="Coppola G."/>
            <person name="Wardell B."/>
            <person name="Micheletti D."/>
            <person name="Macalma T."/>
            <person name="Facci M."/>
            <person name="Mitchell J.T."/>
            <person name="Perazzolli M."/>
            <person name="Eldredge G."/>
            <person name="Gatto P."/>
            <person name="Oyzerski R."/>
            <person name="Moretto M."/>
            <person name="Gutin N."/>
            <person name="Stefanini M."/>
            <person name="Chen Y."/>
            <person name="Segala C."/>
            <person name="Davenport C."/>
            <person name="Dematte L."/>
            <person name="Mraz A."/>
            <person name="Battilana J."/>
            <person name="Stormo K."/>
            <person name="Costa F."/>
            <person name="Tao Q."/>
            <person name="Si-Ammour A."/>
            <person name="Harkins T."/>
            <person name="Lackey A."/>
            <person name="Perbost C."/>
            <person name="Taillon B."/>
            <person name="Stella A."/>
            <person name="Solovyev V."/>
            <person name="Fawcett J.A."/>
            <person name="Sterck L."/>
            <person name="Vandepoele K."/>
            <person name="Grando S.M."/>
            <person name="Toppo S."/>
            <person name="Moser C."/>
            <person name="Lanchbury J."/>
            <person name="Bogden R."/>
            <person name="Skolnick M."/>
            <person name="Sgaramella V."/>
            <person name="Bhatnagar S.K."/>
            <person name="Fontana P."/>
            <person name="Gutin A."/>
            <person name="Van de Peer Y."/>
            <person name="Salamini F."/>
            <person name="Viola R."/>
        </authorList>
    </citation>
    <scope>NUCLEOTIDE SEQUENCE</scope>
</reference>
<protein>
    <submittedName>
        <fullName evidence="2">Uncharacterized protein</fullName>
    </submittedName>
</protein>
<sequence length="103" mass="11280">MTTHTGSHIACMLLVIELKSRCSLAPQVVLWKGKHVGETMIKGTKPSSLAVGIHPVIALEIMEQPKCCQILLAATKGVRHWEYKIRAVIVLILLPTSSHSSRS</sequence>
<dbReference type="EMBL" id="AM472939">
    <property type="protein sequence ID" value="CAN72744.1"/>
    <property type="molecule type" value="Genomic_DNA"/>
</dbReference>
<organism evidence="2">
    <name type="scientific">Vitis vinifera</name>
    <name type="common">Grape</name>
    <dbReference type="NCBI Taxonomy" id="29760"/>
    <lineage>
        <taxon>Eukaryota</taxon>
        <taxon>Viridiplantae</taxon>
        <taxon>Streptophyta</taxon>
        <taxon>Embryophyta</taxon>
        <taxon>Tracheophyta</taxon>
        <taxon>Spermatophyta</taxon>
        <taxon>Magnoliopsida</taxon>
        <taxon>eudicotyledons</taxon>
        <taxon>Gunneridae</taxon>
        <taxon>Pentapetalae</taxon>
        <taxon>rosids</taxon>
        <taxon>Vitales</taxon>
        <taxon>Vitaceae</taxon>
        <taxon>Viteae</taxon>
        <taxon>Vitis</taxon>
    </lineage>
</organism>
<gene>
    <name evidence="2" type="ORF">VITISV_018733</name>
</gene>
<feature type="signal peptide" evidence="1">
    <location>
        <begin position="1"/>
        <end position="25"/>
    </location>
</feature>
<feature type="non-terminal residue" evidence="2">
    <location>
        <position position="103"/>
    </location>
</feature>
<evidence type="ECO:0000313" key="2">
    <source>
        <dbReference type="EMBL" id="CAN72744.1"/>
    </source>
</evidence>